<evidence type="ECO:0000313" key="3">
    <source>
        <dbReference type="EMBL" id="MBU2788813.1"/>
    </source>
</evidence>
<organism evidence="3 4">
    <name type="scientific">Igneacidithiobacillus copahuensis</name>
    <dbReference type="NCBI Taxonomy" id="2724909"/>
    <lineage>
        <taxon>Bacteria</taxon>
        <taxon>Pseudomonadati</taxon>
        <taxon>Pseudomonadota</taxon>
        <taxon>Acidithiobacillia</taxon>
        <taxon>Acidithiobacillales</taxon>
        <taxon>Acidithiobacillaceae</taxon>
        <taxon>Igneacidithiobacillus</taxon>
    </lineage>
</organism>
<dbReference type="Gene3D" id="3.40.50.10610">
    <property type="entry name" value="ABC-type transport auxiliary lipoprotein component"/>
    <property type="match status" value="1"/>
</dbReference>
<keyword evidence="1" id="KW-0732">Signal</keyword>
<evidence type="ECO:0000259" key="2">
    <source>
        <dbReference type="Pfam" id="PF03886"/>
    </source>
</evidence>
<proteinExistence type="predicted"/>
<dbReference type="Pfam" id="PF03886">
    <property type="entry name" value="ABC_trans_aux"/>
    <property type="match status" value="1"/>
</dbReference>
<feature type="signal peptide" evidence="1">
    <location>
        <begin position="1"/>
        <end position="24"/>
    </location>
</feature>
<accession>A0AAE2YRS9</accession>
<evidence type="ECO:0000256" key="1">
    <source>
        <dbReference type="SAM" id="SignalP"/>
    </source>
</evidence>
<feature type="chain" id="PRO_5041967003" evidence="1">
    <location>
        <begin position="25"/>
        <end position="211"/>
    </location>
</feature>
<name>A0AAE2YRS9_9PROT</name>
<comment type="caution">
    <text evidence="3">The sequence shown here is derived from an EMBL/GenBank/DDBJ whole genome shotgun (WGS) entry which is preliminary data.</text>
</comment>
<dbReference type="AlphaFoldDB" id="A0AAE2YRS9"/>
<dbReference type="InterPro" id="IPR005586">
    <property type="entry name" value="ABC_trans_aux"/>
</dbReference>
<dbReference type="PROSITE" id="PS51257">
    <property type="entry name" value="PROKAR_LIPOPROTEIN"/>
    <property type="match status" value="1"/>
</dbReference>
<feature type="domain" description="ABC-type transport auxiliary lipoprotein component" evidence="2">
    <location>
        <begin position="36"/>
        <end position="199"/>
    </location>
</feature>
<dbReference type="RefSeq" id="WP_215870889.1">
    <property type="nucleotide sequence ID" value="NZ_JAAXYO010000165.1"/>
</dbReference>
<evidence type="ECO:0000313" key="4">
    <source>
        <dbReference type="Proteomes" id="UP001197378"/>
    </source>
</evidence>
<gene>
    <name evidence="3" type="ORF">HFQ13_11490</name>
</gene>
<dbReference type="Proteomes" id="UP001197378">
    <property type="component" value="Unassembled WGS sequence"/>
</dbReference>
<dbReference type="EMBL" id="JAAXYO010000165">
    <property type="protein sequence ID" value="MBU2788813.1"/>
    <property type="molecule type" value="Genomic_DNA"/>
</dbReference>
<reference evidence="3" key="1">
    <citation type="journal article" date="2021" name="ISME J.">
        <title>Genomic evolution of the class Acidithiobacillia: deep-branching Proteobacteria living in extreme acidic conditions.</title>
        <authorList>
            <person name="Moya-Beltran A."/>
            <person name="Beard S."/>
            <person name="Rojas-Villalobos C."/>
            <person name="Issotta F."/>
            <person name="Gallardo Y."/>
            <person name="Ulloa R."/>
            <person name="Giaveno A."/>
            <person name="Degli Esposti M."/>
            <person name="Johnson D.B."/>
            <person name="Quatrini R."/>
        </authorList>
    </citation>
    <scope>NUCLEOTIDE SEQUENCE</scope>
    <source>
        <strain evidence="3">VAN18-1</strain>
    </source>
</reference>
<dbReference type="SUPFAM" id="SSF159594">
    <property type="entry name" value="XCC0632-like"/>
    <property type="match status" value="1"/>
</dbReference>
<keyword evidence="4" id="KW-1185">Reference proteome</keyword>
<protein>
    <submittedName>
        <fullName evidence="3">Membrane integrity-associated transporter subunit PqiC</fullName>
    </submittedName>
</protein>
<sequence length="211" mass="22130">MKGKANFWRVLVGTALASASLALAACASAPAWQQPYALTAAPDTQPAGQHQAGVLRLEAVTAPSWLAGEEYLYRLGYANPQALRPYNDARWAAAPGQMLTVLLSQRLRQQGDWRAVLGPTQAGRPVLLLQLGLQDFTVHYSDATAGAAQISCTATLLAAQGYRVLAQKSFAVQAPLPSAGPAAGATAMNWAAQELVAQIGDWAAQHSPAAD</sequence>